<dbReference type="Proteomes" id="UP000623608">
    <property type="component" value="Unassembled WGS sequence"/>
</dbReference>
<dbReference type="Gene3D" id="3.40.630.30">
    <property type="match status" value="1"/>
</dbReference>
<evidence type="ECO:0000313" key="4">
    <source>
        <dbReference type="EMBL" id="GIF23596.1"/>
    </source>
</evidence>
<gene>
    <name evidence="4" type="ORF">Ate02nite_63260</name>
</gene>
<accession>A0A919NR43</accession>
<dbReference type="PROSITE" id="PS51186">
    <property type="entry name" value="GNAT"/>
    <property type="match status" value="1"/>
</dbReference>
<evidence type="ECO:0000256" key="1">
    <source>
        <dbReference type="ARBA" id="ARBA00022679"/>
    </source>
</evidence>
<dbReference type="PANTHER" id="PTHR43072:SF23">
    <property type="entry name" value="UPF0039 PROTEIN C11D3.02C"/>
    <property type="match status" value="1"/>
</dbReference>
<comment type="caution">
    <text evidence="4">The sequence shown here is derived from an EMBL/GenBank/DDBJ whole genome shotgun (WGS) entry which is preliminary data.</text>
</comment>
<feature type="domain" description="N-acetyltransferase" evidence="3">
    <location>
        <begin position="1"/>
        <end position="158"/>
    </location>
</feature>
<evidence type="ECO:0000256" key="2">
    <source>
        <dbReference type="ARBA" id="ARBA00023315"/>
    </source>
</evidence>
<keyword evidence="5" id="KW-1185">Reference proteome</keyword>
<dbReference type="Pfam" id="PF00583">
    <property type="entry name" value="Acetyltransf_1"/>
    <property type="match status" value="1"/>
</dbReference>
<dbReference type="CDD" id="cd04301">
    <property type="entry name" value="NAT_SF"/>
    <property type="match status" value="1"/>
</dbReference>
<reference evidence="4" key="1">
    <citation type="submission" date="2021-01" db="EMBL/GenBank/DDBJ databases">
        <title>Whole genome shotgun sequence of Actinoplanes tereljensis NBRC 105297.</title>
        <authorList>
            <person name="Komaki H."/>
            <person name="Tamura T."/>
        </authorList>
    </citation>
    <scope>NUCLEOTIDE SEQUENCE</scope>
    <source>
        <strain evidence="4">NBRC 105297</strain>
    </source>
</reference>
<dbReference type="InterPro" id="IPR016181">
    <property type="entry name" value="Acyl_CoA_acyltransferase"/>
</dbReference>
<protein>
    <submittedName>
        <fullName evidence="4">N-acetyltransferase</fullName>
    </submittedName>
</protein>
<organism evidence="4 5">
    <name type="scientific">Paractinoplanes tereljensis</name>
    <dbReference type="NCBI Taxonomy" id="571912"/>
    <lineage>
        <taxon>Bacteria</taxon>
        <taxon>Bacillati</taxon>
        <taxon>Actinomycetota</taxon>
        <taxon>Actinomycetes</taxon>
        <taxon>Micromonosporales</taxon>
        <taxon>Micromonosporaceae</taxon>
        <taxon>Paractinoplanes</taxon>
    </lineage>
</organism>
<dbReference type="RefSeq" id="WP_203811481.1">
    <property type="nucleotide sequence ID" value="NZ_BOMY01000041.1"/>
</dbReference>
<keyword evidence="2" id="KW-0012">Acyltransferase</keyword>
<proteinExistence type="predicted"/>
<keyword evidence="1" id="KW-0808">Transferase</keyword>
<dbReference type="AlphaFoldDB" id="A0A919NR43"/>
<dbReference type="SUPFAM" id="SSF55729">
    <property type="entry name" value="Acyl-CoA N-acyltransferases (Nat)"/>
    <property type="match status" value="1"/>
</dbReference>
<name>A0A919NR43_9ACTN</name>
<evidence type="ECO:0000313" key="5">
    <source>
        <dbReference type="Proteomes" id="UP000623608"/>
    </source>
</evidence>
<dbReference type="GO" id="GO:0016747">
    <property type="term" value="F:acyltransferase activity, transferring groups other than amino-acyl groups"/>
    <property type="evidence" value="ECO:0007669"/>
    <property type="project" value="InterPro"/>
</dbReference>
<evidence type="ECO:0000259" key="3">
    <source>
        <dbReference type="PROSITE" id="PS51186"/>
    </source>
</evidence>
<dbReference type="InterPro" id="IPR000182">
    <property type="entry name" value="GNAT_dom"/>
</dbReference>
<dbReference type="EMBL" id="BOMY01000041">
    <property type="protein sequence ID" value="GIF23596.1"/>
    <property type="molecule type" value="Genomic_DNA"/>
</dbReference>
<dbReference type="PANTHER" id="PTHR43072">
    <property type="entry name" value="N-ACETYLTRANSFERASE"/>
    <property type="match status" value="1"/>
</dbReference>
<sequence length="165" mass="17537">MNIRPMEAADADAVLAIYQAGLDSGHASFEHTAPSWPAFDAGKLPGHRFVAVDDADAVVGWVAASAVSARAVYAGVVEHSVYVDPATQGRGVGRALLDVLIAATEAAGVWTIQSGIFPENTASLALHHAAGFRTIGVRERVGRHVTQGNRWRDVVFIERRSPKIT</sequence>